<proteinExistence type="predicted"/>
<dbReference type="InterPro" id="IPR036390">
    <property type="entry name" value="WH_DNA-bd_sf"/>
</dbReference>
<evidence type="ECO:0000313" key="6">
    <source>
        <dbReference type="Proteomes" id="UP000275225"/>
    </source>
</evidence>
<keyword evidence="6" id="KW-1185">Reference proteome</keyword>
<organism evidence="5 6">
    <name type="scientific">Aeromicrobium camelliae</name>
    <dbReference type="NCBI Taxonomy" id="1538144"/>
    <lineage>
        <taxon>Bacteria</taxon>
        <taxon>Bacillati</taxon>
        <taxon>Actinomycetota</taxon>
        <taxon>Actinomycetes</taxon>
        <taxon>Propionibacteriales</taxon>
        <taxon>Nocardioidaceae</taxon>
        <taxon>Aeromicrobium</taxon>
    </lineage>
</organism>
<dbReference type="PRINTS" id="PR00033">
    <property type="entry name" value="HTHASNC"/>
</dbReference>
<dbReference type="OrthoDB" id="4411089at2"/>
<protein>
    <submittedName>
        <fullName evidence="5">Lrp/AsnC family transcriptional regulator</fullName>
    </submittedName>
</protein>
<dbReference type="GO" id="GO:0043200">
    <property type="term" value="P:response to amino acid"/>
    <property type="evidence" value="ECO:0007669"/>
    <property type="project" value="TreeGrafter"/>
</dbReference>
<evidence type="ECO:0000256" key="2">
    <source>
        <dbReference type="ARBA" id="ARBA00023125"/>
    </source>
</evidence>
<dbReference type="PANTHER" id="PTHR30154">
    <property type="entry name" value="LEUCINE-RESPONSIVE REGULATORY PROTEIN"/>
    <property type="match status" value="1"/>
</dbReference>
<reference evidence="5 6" key="1">
    <citation type="submission" date="2018-11" db="EMBL/GenBank/DDBJ databases">
        <authorList>
            <person name="Li F."/>
        </authorList>
    </citation>
    <scope>NUCLEOTIDE SEQUENCE [LARGE SCALE GENOMIC DNA]</scope>
    <source>
        <strain evidence="5 6">YS17T</strain>
    </source>
</reference>
<dbReference type="Pfam" id="PF13404">
    <property type="entry name" value="HTH_AsnC-type"/>
    <property type="match status" value="1"/>
</dbReference>
<dbReference type="RefSeq" id="WP_124235640.1">
    <property type="nucleotide sequence ID" value="NZ_JBHUFI010000006.1"/>
</dbReference>
<evidence type="ECO:0000256" key="3">
    <source>
        <dbReference type="ARBA" id="ARBA00023163"/>
    </source>
</evidence>
<dbReference type="Proteomes" id="UP000275225">
    <property type="component" value="Unassembled WGS sequence"/>
</dbReference>
<gene>
    <name evidence="5" type="ORF">EHW97_02810</name>
</gene>
<dbReference type="GO" id="GO:0005829">
    <property type="term" value="C:cytosol"/>
    <property type="evidence" value="ECO:0007669"/>
    <property type="project" value="TreeGrafter"/>
</dbReference>
<keyword evidence="2" id="KW-0238">DNA-binding</keyword>
<dbReference type="AlphaFoldDB" id="A0A3N6X6P7"/>
<dbReference type="SUPFAM" id="SSF54909">
    <property type="entry name" value="Dimeric alpha+beta barrel"/>
    <property type="match status" value="1"/>
</dbReference>
<dbReference type="Gene3D" id="1.10.10.10">
    <property type="entry name" value="Winged helix-like DNA-binding domain superfamily/Winged helix DNA-binding domain"/>
    <property type="match status" value="1"/>
</dbReference>
<dbReference type="InterPro" id="IPR036388">
    <property type="entry name" value="WH-like_DNA-bd_sf"/>
</dbReference>
<dbReference type="InterPro" id="IPR019887">
    <property type="entry name" value="Tscrpt_reg_AsnC/Lrp_C"/>
</dbReference>
<name>A0A3N6X6P7_9ACTN</name>
<dbReference type="GO" id="GO:0043565">
    <property type="term" value="F:sequence-specific DNA binding"/>
    <property type="evidence" value="ECO:0007669"/>
    <property type="project" value="InterPro"/>
</dbReference>
<feature type="domain" description="HTH asnC-type" evidence="4">
    <location>
        <begin position="1"/>
        <end position="62"/>
    </location>
</feature>
<dbReference type="PANTHER" id="PTHR30154:SF54">
    <property type="entry name" value="POSSIBLE TRANSCRIPTIONAL REGULATORY PROTEIN (PROBABLY LRP_ASNC-FAMILY)"/>
    <property type="match status" value="1"/>
</dbReference>
<sequence>MDDLDRRILAAWMTDARRSLRDIAAEVGVSPTTVHERARALRRRGVVRGTVLDLDLAALGRGVQALIAVRVRPPSRANIEAFRDWVARLPETVGVFVTSGRSDFIVHVAVASNDELYAFVIDRLTARGEVADVETSVIYENLRRPDVHLGADA</sequence>
<accession>A0A3N6X6P7</accession>
<dbReference type="InterPro" id="IPR011008">
    <property type="entry name" value="Dimeric_a/b-barrel"/>
</dbReference>
<comment type="caution">
    <text evidence="5">The sequence shown here is derived from an EMBL/GenBank/DDBJ whole genome shotgun (WGS) entry which is preliminary data.</text>
</comment>
<dbReference type="PROSITE" id="PS50956">
    <property type="entry name" value="HTH_ASNC_2"/>
    <property type="match status" value="1"/>
</dbReference>
<dbReference type="Pfam" id="PF01037">
    <property type="entry name" value="AsnC_trans_reg"/>
    <property type="match status" value="1"/>
</dbReference>
<evidence type="ECO:0000313" key="5">
    <source>
        <dbReference type="EMBL" id="RQN09785.1"/>
    </source>
</evidence>
<evidence type="ECO:0000256" key="1">
    <source>
        <dbReference type="ARBA" id="ARBA00023015"/>
    </source>
</evidence>
<keyword evidence="3" id="KW-0804">Transcription</keyword>
<dbReference type="InterPro" id="IPR019888">
    <property type="entry name" value="Tscrpt_reg_AsnC-like"/>
</dbReference>
<dbReference type="SMART" id="SM00344">
    <property type="entry name" value="HTH_ASNC"/>
    <property type="match status" value="1"/>
</dbReference>
<dbReference type="EMBL" id="RQJX01000002">
    <property type="protein sequence ID" value="RQN09785.1"/>
    <property type="molecule type" value="Genomic_DNA"/>
</dbReference>
<dbReference type="InterPro" id="IPR000485">
    <property type="entry name" value="AsnC-type_HTH_dom"/>
</dbReference>
<dbReference type="InterPro" id="IPR011991">
    <property type="entry name" value="ArsR-like_HTH"/>
</dbReference>
<evidence type="ECO:0000259" key="4">
    <source>
        <dbReference type="PROSITE" id="PS50956"/>
    </source>
</evidence>
<dbReference type="CDD" id="cd00090">
    <property type="entry name" value="HTH_ARSR"/>
    <property type="match status" value="1"/>
</dbReference>
<keyword evidence="1" id="KW-0805">Transcription regulation</keyword>
<dbReference type="Gene3D" id="3.30.70.920">
    <property type="match status" value="1"/>
</dbReference>
<dbReference type="SUPFAM" id="SSF46785">
    <property type="entry name" value="Winged helix' DNA-binding domain"/>
    <property type="match status" value="1"/>
</dbReference>